<feature type="domain" description="Dit-like phage tail protein N-terminal" evidence="2">
    <location>
        <begin position="11"/>
        <end position="117"/>
    </location>
</feature>
<organism evidence="3 4">
    <name type="scientific">Paenibacillus shirakamiensis</name>
    <dbReference type="NCBI Taxonomy" id="1265935"/>
    <lineage>
        <taxon>Bacteria</taxon>
        <taxon>Bacillati</taxon>
        <taxon>Bacillota</taxon>
        <taxon>Bacilli</taxon>
        <taxon>Bacillales</taxon>
        <taxon>Paenibacillaceae</taxon>
        <taxon>Paenibacillus</taxon>
    </lineage>
</organism>
<dbReference type="InterPro" id="IPR048494">
    <property type="entry name" value="Dit-like_N"/>
</dbReference>
<feature type="compositionally biased region" description="Polar residues" evidence="1">
    <location>
        <begin position="143"/>
        <end position="160"/>
    </location>
</feature>
<gene>
    <name evidence="3" type="ORF">J2Z69_003653</name>
</gene>
<dbReference type="RefSeq" id="WP_209865851.1">
    <property type="nucleotide sequence ID" value="NZ_JAGGLD010000009.1"/>
</dbReference>
<dbReference type="Pfam" id="PF21821">
    <property type="entry name" value="Dit_like"/>
    <property type="match status" value="1"/>
</dbReference>
<reference evidence="3 4" key="1">
    <citation type="submission" date="2021-03" db="EMBL/GenBank/DDBJ databases">
        <title>Genomic Encyclopedia of Type Strains, Phase IV (KMG-IV): sequencing the most valuable type-strain genomes for metagenomic binning, comparative biology and taxonomic classification.</title>
        <authorList>
            <person name="Goeker M."/>
        </authorList>
    </citation>
    <scope>NUCLEOTIDE SEQUENCE [LARGE SCALE GENOMIC DNA]</scope>
    <source>
        <strain evidence="3 4">DSM 26806</strain>
    </source>
</reference>
<evidence type="ECO:0000313" key="4">
    <source>
        <dbReference type="Proteomes" id="UP001519288"/>
    </source>
</evidence>
<name>A0ABS4JLI5_9BACL</name>
<dbReference type="Proteomes" id="UP001519288">
    <property type="component" value="Unassembled WGS sequence"/>
</dbReference>
<comment type="caution">
    <text evidence="3">The sequence shown here is derived from an EMBL/GenBank/DDBJ whole genome shotgun (WGS) entry which is preliminary data.</text>
</comment>
<protein>
    <recommendedName>
        <fullName evidence="2">Dit-like phage tail protein N-terminal domain-containing protein</fullName>
    </recommendedName>
</protein>
<sequence length="160" mass="17432">MATINGRYVTIEKEDLGFDVDITQQPVEREIDVSDHVQCKARTLSLSGLVTGDQAAEIHRYLIETNDKGKIVQYTGRSTFRGLMSGFSSSRDYNIANGFTFSMTLTEVHFGNASYVVNLPTPVKVQAAPVVNSGVKQTKENKNNPASTPKKTSTSAAKGK</sequence>
<evidence type="ECO:0000256" key="1">
    <source>
        <dbReference type="SAM" id="MobiDB-lite"/>
    </source>
</evidence>
<evidence type="ECO:0000313" key="3">
    <source>
        <dbReference type="EMBL" id="MBP2002567.1"/>
    </source>
</evidence>
<feature type="region of interest" description="Disordered" evidence="1">
    <location>
        <begin position="134"/>
        <end position="160"/>
    </location>
</feature>
<proteinExistence type="predicted"/>
<accession>A0ABS4JLI5</accession>
<keyword evidence="4" id="KW-1185">Reference proteome</keyword>
<evidence type="ECO:0000259" key="2">
    <source>
        <dbReference type="Pfam" id="PF21821"/>
    </source>
</evidence>
<dbReference type="EMBL" id="JAGGLD010000009">
    <property type="protein sequence ID" value="MBP2002567.1"/>
    <property type="molecule type" value="Genomic_DNA"/>
</dbReference>